<sequence>MNQWNQNCYSKKKVRGLGRRLRTFSQYLNEQIDSLPVQNNKDPNYKG</sequence>
<organism evidence="1 2">
    <name type="scientific">Priestia megaterium</name>
    <name type="common">Bacillus megaterium</name>
    <dbReference type="NCBI Taxonomy" id="1404"/>
    <lineage>
        <taxon>Bacteria</taxon>
        <taxon>Bacillati</taxon>
        <taxon>Bacillota</taxon>
        <taxon>Bacilli</taxon>
        <taxon>Bacillales</taxon>
        <taxon>Bacillaceae</taxon>
        <taxon>Priestia</taxon>
    </lineage>
</organism>
<proteinExistence type="predicted"/>
<evidence type="ECO:0000313" key="2">
    <source>
        <dbReference type="Proteomes" id="UP001165240"/>
    </source>
</evidence>
<evidence type="ECO:0000313" key="1">
    <source>
        <dbReference type="EMBL" id="GMG73329.1"/>
    </source>
</evidence>
<protein>
    <submittedName>
        <fullName evidence="1">Uncharacterized protein</fullName>
    </submittedName>
</protein>
<dbReference type="EMBL" id="BSYK01000001">
    <property type="protein sequence ID" value="GMG73329.1"/>
    <property type="molecule type" value="Genomic_DNA"/>
</dbReference>
<dbReference type="AlphaFoldDB" id="A0AAX6BHZ9"/>
<gene>
    <name evidence="1" type="ORF">ShirakiTB12_17970</name>
</gene>
<reference evidence="1" key="1">
    <citation type="journal article" date="2024" name="Appl Microbiol">
        <title>Effect of kuratsuki Bacillus and Priestia on Taste of Sake.</title>
        <authorList>
            <person name="Kobayashi K."/>
            <person name="Nishida H."/>
        </authorList>
    </citation>
    <scope>NUCLEOTIDE SEQUENCE</scope>
    <source>
        <strain evidence="1">B-12</strain>
    </source>
</reference>
<dbReference type="Proteomes" id="UP001165240">
    <property type="component" value="Unassembled WGS sequence"/>
</dbReference>
<comment type="caution">
    <text evidence="1">The sequence shown here is derived from an EMBL/GenBank/DDBJ whole genome shotgun (WGS) entry which is preliminary data.</text>
</comment>
<accession>A0AAX6BHZ9</accession>
<name>A0AAX6BHZ9_PRIMG</name>